<dbReference type="AlphaFoldDB" id="A0A0B1SHJ5"/>
<sequence>MKEIKELTKEWQDNFKDGVASLKDKTTKKEIKKALEDLISKFDRVNLQLVRNAVLNGTDTDSDMASSCDPITIDELDESVGTQPVSSSHPEDAKDQQHKFDRARKRIDEVKEHVIVEDGVEKLILSGSDGDATADMSMDSADASVQVDEKPSQKSKDSEEIQDWSSEEYKRELAKYKKERHLNVTTEPVGCLAT</sequence>
<dbReference type="Proteomes" id="UP000053660">
    <property type="component" value="Unassembled WGS sequence"/>
</dbReference>
<organism evidence="2 3">
    <name type="scientific">Oesophagostomum dentatum</name>
    <name type="common">Nodular worm</name>
    <dbReference type="NCBI Taxonomy" id="61180"/>
    <lineage>
        <taxon>Eukaryota</taxon>
        <taxon>Metazoa</taxon>
        <taxon>Ecdysozoa</taxon>
        <taxon>Nematoda</taxon>
        <taxon>Chromadorea</taxon>
        <taxon>Rhabditida</taxon>
        <taxon>Rhabditina</taxon>
        <taxon>Rhabditomorpha</taxon>
        <taxon>Strongyloidea</taxon>
        <taxon>Strongylidae</taxon>
        <taxon>Oesophagostomum</taxon>
    </lineage>
</organism>
<feature type="compositionally biased region" description="Basic and acidic residues" evidence="1">
    <location>
        <begin position="147"/>
        <end position="159"/>
    </location>
</feature>
<protein>
    <submittedName>
        <fullName evidence="2">Uncharacterized protein</fullName>
    </submittedName>
</protein>
<feature type="region of interest" description="Disordered" evidence="1">
    <location>
        <begin position="57"/>
        <end position="100"/>
    </location>
</feature>
<feature type="region of interest" description="Disordered" evidence="1">
    <location>
        <begin position="127"/>
        <end position="164"/>
    </location>
</feature>
<dbReference type="OrthoDB" id="5808079at2759"/>
<reference evidence="2 3" key="1">
    <citation type="submission" date="2014-03" db="EMBL/GenBank/DDBJ databases">
        <title>Draft genome of the hookworm Oesophagostomum dentatum.</title>
        <authorList>
            <person name="Mitreva M."/>
        </authorList>
    </citation>
    <scope>NUCLEOTIDE SEQUENCE [LARGE SCALE GENOMIC DNA]</scope>
    <source>
        <strain evidence="2 3">OD-Hann</strain>
    </source>
</reference>
<keyword evidence="3" id="KW-1185">Reference proteome</keyword>
<name>A0A0B1SHJ5_OESDE</name>
<evidence type="ECO:0000313" key="3">
    <source>
        <dbReference type="Proteomes" id="UP000053660"/>
    </source>
</evidence>
<dbReference type="EMBL" id="KN566648">
    <property type="protein sequence ID" value="KHJ84808.1"/>
    <property type="molecule type" value="Genomic_DNA"/>
</dbReference>
<accession>A0A0B1SHJ5</accession>
<feature type="compositionally biased region" description="Basic and acidic residues" evidence="1">
    <location>
        <begin position="89"/>
        <end position="100"/>
    </location>
</feature>
<evidence type="ECO:0000256" key="1">
    <source>
        <dbReference type="SAM" id="MobiDB-lite"/>
    </source>
</evidence>
<proteinExistence type="predicted"/>
<gene>
    <name evidence="2" type="ORF">OESDEN_15473</name>
</gene>
<feature type="compositionally biased region" description="Low complexity" evidence="1">
    <location>
        <begin position="128"/>
        <end position="144"/>
    </location>
</feature>
<evidence type="ECO:0000313" key="2">
    <source>
        <dbReference type="EMBL" id="KHJ84808.1"/>
    </source>
</evidence>